<keyword evidence="6 7" id="KW-0472">Membrane</keyword>
<keyword evidence="10" id="KW-1185">Reference proteome</keyword>
<evidence type="ECO:0000256" key="8">
    <source>
        <dbReference type="SAM" id="Phobius"/>
    </source>
</evidence>
<evidence type="ECO:0000256" key="1">
    <source>
        <dbReference type="ARBA" id="ARBA00004167"/>
    </source>
</evidence>
<keyword evidence="4 7" id="KW-0249">Electron transport</keyword>
<keyword evidence="7" id="KW-0793">Thylakoid</keyword>
<dbReference type="OrthoDB" id="428448at2"/>
<comment type="subcellular location">
    <subcellularLocation>
        <location evidence="7">Cellular thylakoid membrane</location>
        <topology evidence="7">Single-pass membrane protein</topology>
    </subcellularLocation>
    <subcellularLocation>
        <location evidence="1">Membrane</location>
        <topology evidence="1">Single-pass membrane protein</topology>
    </subcellularLocation>
</comment>
<keyword evidence="5 7" id="KW-1133">Transmembrane helix</keyword>
<accession>A0A1Z4LIQ0</accession>
<dbReference type="SUPFAM" id="SSF103446">
    <property type="entry name" value="PetG subunit of the cytochrome b6f complex"/>
    <property type="match status" value="1"/>
</dbReference>
<dbReference type="Proteomes" id="UP000218418">
    <property type="component" value="Chromosome"/>
</dbReference>
<organism evidence="9 10">
    <name type="scientific">Calothrix parasitica NIES-267</name>
    <dbReference type="NCBI Taxonomy" id="1973488"/>
    <lineage>
        <taxon>Bacteria</taxon>
        <taxon>Bacillati</taxon>
        <taxon>Cyanobacteriota</taxon>
        <taxon>Cyanophyceae</taxon>
        <taxon>Nostocales</taxon>
        <taxon>Calotrichaceae</taxon>
        <taxon>Calothrix</taxon>
    </lineage>
</organism>
<dbReference type="HAMAP" id="MF_00432">
    <property type="entry name" value="Cytb6_f_PetG"/>
    <property type="match status" value="1"/>
</dbReference>
<sequence length="37" mass="4149">MVEPLLDGMVLGLVFVTLAGLFYKAYEQYKRGNELGL</sequence>
<evidence type="ECO:0000313" key="9">
    <source>
        <dbReference type="EMBL" id="BAY81115.1"/>
    </source>
</evidence>
<dbReference type="AlphaFoldDB" id="A0A1Z4LIQ0"/>
<dbReference type="Pfam" id="PF02529">
    <property type="entry name" value="PetG"/>
    <property type="match status" value="1"/>
</dbReference>
<evidence type="ECO:0000256" key="5">
    <source>
        <dbReference type="ARBA" id="ARBA00022989"/>
    </source>
</evidence>
<evidence type="ECO:0000256" key="7">
    <source>
        <dbReference type="HAMAP-Rule" id="MF_00432"/>
    </source>
</evidence>
<evidence type="ECO:0000256" key="3">
    <source>
        <dbReference type="ARBA" id="ARBA00022692"/>
    </source>
</evidence>
<dbReference type="GO" id="GO:0015979">
    <property type="term" value="P:photosynthesis"/>
    <property type="evidence" value="ECO:0007669"/>
    <property type="project" value="UniProtKB-KW"/>
</dbReference>
<name>A0A1Z4LIQ0_9CYAN</name>
<evidence type="ECO:0000256" key="4">
    <source>
        <dbReference type="ARBA" id="ARBA00022982"/>
    </source>
</evidence>
<proteinExistence type="inferred from homology"/>
<dbReference type="InterPro" id="IPR003683">
    <property type="entry name" value="Cyt_6/f_cplx_su5"/>
</dbReference>
<keyword evidence="3 7" id="KW-0812">Transmembrane</keyword>
<dbReference type="GO" id="GO:0017004">
    <property type="term" value="P:cytochrome complex assembly"/>
    <property type="evidence" value="ECO:0007669"/>
    <property type="project" value="UniProtKB-UniRule"/>
</dbReference>
<dbReference type="PIRSF" id="PIRSF000034">
    <property type="entry name" value="Cyt_b6-f_V"/>
    <property type="match status" value="1"/>
</dbReference>
<evidence type="ECO:0000313" key="10">
    <source>
        <dbReference type="Proteomes" id="UP000218418"/>
    </source>
</evidence>
<evidence type="ECO:0000256" key="6">
    <source>
        <dbReference type="ARBA" id="ARBA00023136"/>
    </source>
</evidence>
<dbReference type="InterPro" id="IPR036099">
    <property type="entry name" value="Cyt_6/f_cplx_su5_sf"/>
</dbReference>
<dbReference type="EMBL" id="AP018227">
    <property type="protein sequence ID" value="BAY81115.1"/>
    <property type="molecule type" value="Genomic_DNA"/>
</dbReference>
<feature type="transmembrane region" description="Helical" evidence="8">
    <location>
        <begin position="6"/>
        <end position="23"/>
    </location>
</feature>
<protein>
    <recommendedName>
        <fullName evidence="7">Cytochrome b6-f complex subunit 5</fullName>
    </recommendedName>
    <alternativeName>
        <fullName evidence="7">Cytochrome b6-f complex subunit PetG</fullName>
    </alternativeName>
    <alternativeName>
        <fullName evidence="7">Cytochrome b6-f complex subunit V</fullName>
    </alternativeName>
</protein>
<gene>
    <name evidence="7 9" type="primary">petG</name>
    <name evidence="9" type="ORF">NIES267_05900</name>
</gene>
<dbReference type="NCBIfam" id="NF001907">
    <property type="entry name" value="PRK00665.1"/>
    <property type="match status" value="1"/>
</dbReference>
<dbReference type="GO" id="GO:0009512">
    <property type="term" value="C:cytochrome b6f complex"/>
    <property type="evidence" value="ECO:0007669"/>
    <property type="project" value="InterPro"/>
</dbReference>
<comment type="function">
    <text evidence="7">Component of the cytochrome b6-f complex, which mediates electron transfer between photosystem II (PSII) and photosystem I (PSI), cyclic electron flow around PSI, and state transitions. PetG is required for either the stability or assembly of the cytochrome b6-f complex.</text>
</comment>
<comment type="subunit">
    <text evidence="7">The 4 large subunits of the cytochrome b6-f complex are cytochrome b6, subunit IV (17 kDa polypeptide, PetD), cytochrome f and the Rieske protein, while the 4 small subunits are PetG, PetL, PetM and PetN. The complex functions as a dimer.</text>
</comment>
<reference evidence="9 10" key="1">
    <citation type="submission" date="2017-06" db="EMBL/GenBank/DDBJ databases">
        <title>Genome sequencing of cyanobaciteial culture collection at National Institute for Environmental Studies (NIES).</title>
        <authorList>
            <person name="Hirose Y."/>
            <person name="Shimura Y."/>
            <person name="Fujisawa T."/>
            <person name="Nakamura Y."/>
            <person name="Kawachi M."/>
        </authorList>
    </citation>
    <scope>NUCLEOTIDE SEQUENCE [LARGE SCALE GENOMIC DNA]</scope>
    <source>
        <strain evidence="9 10">NIES-267</strain>
    </source>
</reference>
<keyword evidence="7" id="KW-0602">Photosynthesis</keyword>
<evidence type="ECO:0000256" key="2">
    <source>
        <dbReference type="ARBA" id="ARBA00022448"/>
    </source>
</evidence>
<keyword evidence="2 7" id="KW-0813">Transport</keyword>
<dbReference type="GO" id="GO:0031676">
    <property type="term" value="C:plasma membrane-derived thylakoid membrane"/>
    <property type="evidence" value="ECO:0007669"/>
    <property type="project" value="UniProtKB-SubCell"/>
</dbReference>
<comment type="similarity">
    <text evidence="7">Belongs to the PetG family.</text>
</comment>